<protein>
    <recommendedName>
        <fullName evidence="2">Pleckstrin homology domain-containing protein</fullName>
    </recommendedName>
</protein>
<dbReference type="EMBL" id="JAHRIO010010241">
    <property type="protein sequence ID" value="MEQ2161021.1"/>
    <property type="molecule type" value="Genomic_DNA"/>
</dbReference>
<evidence type="ECO:0000313" key="4">
    <source>
        <dbReference type="Proteomes" id="UP001476798"/>
    </source>
</evidence>
<accession>A0ABV0MQ17</accession>
<dbReference type="InterPro" id="IPR057971">
    <property type="entry name" value="PKHA4-7_TBCA"/>
</dbReference>
<feature type="coiled-coil region" evidence="1">
    <location>
        <begin position="52"/>
        <end position="79"/>
    </location>
</feature>
<gene>
    <name evidence="3" type="ORF">GOODEAATRI_005384</name>
</gene>
<feature type="non-terminal residue" evidence="3">
    <location>
        <position position="151"/>
    </location>
</feature>
<sequence>TDVLSHHLQRNLIYLDKQINPEDFKDSCLNQSTDEADVETKLSRLCEKDKVLRMQEEKLQQLHREKHTLETAVLSASQELGEQSSSNTAATQSLVQQRDVLQSGLLSTCRELSRVTTELERSCREFEQLEADVTLARTNLLEQLEALGSPQ</sequence>
<keyword evidence="1" id="KW-0175">Coiled coil</keyword>
<name>A0ABV0MQ17_9TELE</name>
<dbReference type="Pfam" id="PF25541">
    <property type="entry name" value="TBCA_PH"/>
    <property type="match status" value="1"/>
</dbReference>
<dbReference type="PANTHER" id="PTHR12752">
    <property type="entry name" value="PHOSPHOINOSITOL 3-PHOSPHATE-BINDING PROTEIN"/>
    <property type="match status" value="1"/>
</dbReference>
<evidence type="ECO:0000256" key="1">
    <source>
        <dbReference type="SAM" id="Coils"/>
    </source>
</evidence>
<feature type="domain" description="Pleckstrin homology" evidence="2">
    <location>
        <begin position="34"/>
        <end position="146"/>
    </location>
</feature>
<reference evidence="3 4" key="1">
    <citation type="submission" date="2021-06" db="EMBL/GenBank/DDBJ databases">
        <authorList>
            <person name="Palmer J.M."/>
        </authorList>
    </citation>
    <scope>NUCLEOTIDE SEQUENCE [LARGE SCALE GENOMIC DNA]</scope>
    <source>
        <strain evidence="3 4">GA_2019</strain>
        <tissue evidence="3">Muscle</tissue>
    </source>
</reference>
<dbReference type="Proteomes" id="UP001476798">
    <property type="component" value="Unassembled WGS sequence"/>
</dbReference>
<keyword evidence="4" id="KW-1185">Reference proteome</keyword>
<evidence type="ECO:0000313" key="3">
    <source>
        <dbReference type="EMBL" id="MEQ2161021.1"/>
    </source>
</evidence>
<dbReference type="PANTHER" id="PTHR12752:SF3">
    <property type="entry name" value="PLECKSTRIN HOMOLOGY DOMAIN-CONTAINING FAMILY A MEMBER 5"/>
    <property type="match status" value="1"/>
</dbReference>
<evidence type="ECO:0000259" key="2">
    <source>
        <dbReference type="Pfam" id="PF25541"/>
    </source>
</evidence>
<feature type="non-terminal residue" evidence="3">
    <location>
        <position position="1"/>
    </location>
</feature>
<comment type="caution">
    <text evidence="3">The sequence shown here is derived from an EMBL/GenBank/DDBJ whole genome shotgun (WGS) entry which is preliminary data.</text>
</comment>
<proteinExistence type="predicted"/>
<organism evidence="3 4">
    <name type="scientific">Goodea atripinnis</name>
    <dbReference type="NCBI Taxonomy" id="208336"/>
    <lineage>
        <taxon>Eukaryota</taxon>
        <taxon>Metazoa</taxon>
        <taxon>Chordata</taxon>
        <taxon>Craniata</taxon>
        <taxon>Vertebrata</taxon>
        <taxon>Euteleostomi</taxon>
        <taxon>Actinopterygii</taxon>
        <taxon>Neopterygii</taxon>
        <taxon>Teleostei</taxon>
        <taxon>Neoteleostei</taxon>
        <taxon>Acanthomorphata</taxon>
        <taxon>Ovalentaria</taxon>
        <taxon>Atherinomorphae</taxon>
        <taxon>Cyprinodontiformes</taxon>
        <taxon>Goodeidae</taxon>
        <taxon>Goodea</taxon>
    </lineage>
</organism>